<evidence type="ECO:0000313" key="3">
    <source>
        <dbReference type="EMBL" id="GKV21003.1"/>
    </source>
</evidence>
<comment type="caution">
    <text evidence="3">The sequence shown here is derived from an EMBL/GenBank/DDBJ whole genome shotgun (WGS) entry which is preliminary data.</text>
</comment>
<dbReference type="InterPro" id="IPR004345">
    <property type="entry name" value="TB2_DP1_HVA22"/>
</dbReference>
<evidence type="ECO:0000313" key="4">
    <source>
        <dbReference type="Proteomes" id="UP001054252"/>
    </source>
</evidence>
<organism evidence="3 4">
    <name type="scientific">Rubroshorea leprosula</name>
    <dbReference type="NCBI Taxonomy" id="152421"/>
    <lineage>
        <taxon>Eukaryota</taxon>
        <taxon>Viridiplantae</taxon>
        <taxon>Streptophyta</taxon>
        <taxon>Embryophyta</taxon>
        <taxon>Tracheophyta</taxon>
        <taxon>Spermatophyta</taxon>
        <taxon>Magnoliopsida</taxon>
        <taxon>eudicotyledons</taxon>
        <taxon>Gunneridae</taxon>
        <taxon>Pentapetalae</taxon>
        <taxon>rosids</taxon>
        <taxon>malvids</taxon>
        <taxon>Malvales</taxon>
        <taxon>Dipterocarpaceae</taxon>
        <taxon>Rubroshorea</taxon>
    </lineage>
</organism>
<sequence length="258" mass="29380">MGSFLSRVFIMVLGYAYPAFECFKAVENSEPETNQLLFWCKYWILVAILTVCERVGDTLLSWLPFYSGAKLGFFIYLWYPKAKGTAYVYDSFVRPYLKEHQGEIERSLLELKRNAGEISVIYLEKAVSDGKYGFYKILQYISHQTKSKPDRDEVDGGGDEVFVARQEWSRKENISKEDCTDSSGLFKEASGVHKRMTSDQSVTKAVDHSPAVTKQDTGEIDSLATLEDEDGISGSSQKKEAAPRRRGVWRIFKICNDH</sequence>
<comment type="similarity">
    <text evidence="1">Belongs to the DP1 family.</text>
</comment>
<feature type="region of interest" description="Disordered" evidence="2">
    <location>
        <begin position="196"/>
        <end position="245"/>
    </location>
</feature>
<protein>
    <recommendedName>
        <fullName evidence="1">HVA22-like protein</fullName>
    </recommendedName>
</protein>
<name>A0AAV5K9X0_9ROSI</name>
<dbReference type="EMBL" id="BPVZ01000056">
    <property type="protein sequence ID" value="GKV21003.1"/>
    <property type="molecule type" value="Genomic_DNA"/>
</dbReference>
<dbReference type="PANTHER" id="PTHR12300">
    <property type="entry name" value="HVA22-LIKE PROTEINS"/>
    <property type="match status" value="1"/>
</dbReference>
<gene>
    <name evidence="3" type="ORF">SLEP1_g31038</name>
</gene>
<reference evidence="3 4" key="1">
    <citation type="journal article" date="2021" name="Commun. Biol.">
        <title>The genome of Shorea leprosula (Dipterocarpaceae) highlights the ecological relevance of drought in aseasonal tropical rainforests.</title>
        <authorList>
            <person name="Ng K.K.S."/>
            <person name="Kobayashi M.J."/>
            <person name="Fawcett J.A."/>
            <person name="Hatakeyama M."/>
            <person name="Paape T."/>
            <person name="Ng C.H."/>
            <person name="Ang C.C."/>
            <person name="Tnah L.H."/>
            <person name="Lee C.T."/>
            <person name="Nishiyama T."/>
            <person name="Sese J."/>
            <person name="O'Brien M.J."/>
            <person name="Copetti D."/>
            <person name="Mohd Noor M.I."/>
            <person name="Ong R.C."/>
            <person name="Putra M."/>
            <person name="Sireger I.Z."/>
            <person name="Indrioko S."/>
            <person name="Kosugi Y."/>
            <person name="Izuno A."/>
            <person name="Isagi Y."/>
            <person name="Lee S.L."/>
            <person name="Shimizu K.K."/>
        </authorList>
    </citation>
    <scope>NUCLEOTIDE SEQUENCE [LARGE SCALE GENOMIC DNA]</scope>
    <source>
        <strain evidence="3">214</strain>
    </source>
</reference>
<dbReference type="Proteomes" id="UP001054252">
    <property type="component" value="Unassembled WGS sequence"/>
</dbReference>
<evidence type="ECO:0000256" key="2">
    <source>
        <dbReference type="SAM" id="MobiDB-lite"/>
    </source>
</evidence>
<keyword evidence="4" id="KW-1185">Reference proteome</keyword>
<dbReference type="AlphaFoldDB" id="A0AAV5K9X0"/>
<accession>A0AAV5K9X0</accession>
<evidence type="ECO:0000256" key="1">
    <source>
        <dbReference type="RuleBase" id="RU362006"/>
    </source>
</evidence>
<proteinExistence type="inferred from homology"/>
<comment type="subcellular location">
    <subcellularLocation>
        <location evidence="1">Membrane</location>
        <topology evidence="1">Multi-pass membrane protein</topology>
    </subcellularLocation>
</comment>
<dbReference type="Pfam" id="PF03134">
    <property type="entry name" value="TB2_DP1_HVA22"/>
    <property type="match status" value="1"/>
</dbReference>
<dbReference type="PANTHER" id="PTHR12300:SF117">
    <property type="entry name" value="LP05237P-RELATED"/>
    <property type="match status" value="1"/>
</dbReference>
<dbReference type="GO" id="GO:0016020">
    <property type="term" value="C:membrane"/>
    <property type="evidence" value="ECO:0007669"/>
    <property type="project" value="UniProtKB-SubCell"/>
</dbReference>